<evidence type="ECO:0000259" key="1">
    <source>
        <dbReference type="SMART" id="SM01126"/>
    </source>
</evidence>
<accession>A0AAD9QMS6</accession>
<sequence length="265" mass="30599">MKFAIRIADTHVLFVFRRCSACKRKRSLRTNSFFARFPKISLGDLMLTIYLWSIDQSRRQTACMLSLSDNAVGRVFRCLEDVCSIDIGRNPIVPFAGRCLVKCDESKFNHKPKYNRGRRTSDLWVFGVISCDTRPSRGYYEVVEKRDRATLLPILAKCLQPGSEVHTDDWGAYDNLEQHLPHLVLRHRIVVHADNFVDPATGVHTQEAESAWAALKGPIKQRRGISREDLQVYLDERMWRQWRGLNQIIANFIPVLASQYVDYVA</sequence>
<reference evidence="2" key="1">
    <citation type="journal article" date="2023" name="G3 (Bethesda)">
        <title>Whole genome assembly and annotation of the endangered Caribbean coral Acropora cervicornis.</title>
        <authorList>
            <person name="Selwyn J.D."/>
            <person name="Vollmer S.V."/>
        </authorList>
    </citation>
    <scope>NUCLEOTIDE SEQUENCE</scope>
    <source>
        <strain evidence="2">K2</strain>
    </source>
</reference>
<name>A0AAD9QMS6_ACRCE</name>
<proteinExistence type="predicted"/>
<dbReference type="SMART" id="SM01126">
    <property type="entry name" value="DDE_Tnp_IS1595"/>
    <property type="match status" value="1"/>
</dbReference>
<organism evidence="2 3">
    <name type="scientific">Acropora cervicornis</name>
    <name type="common">Staghorn coral</name>
    <dbReference type="NCBI Taxonomy" id="6130"/>
    <lineage>
        <taxon>Eukaryota</taxon>
        <taxon>Metazoa</taxon>
        <taxon>Cnidaria</taxon>
        <taxon>Anthozoa</taxon>
        <taxon>Hexacorallia</taxon>
        <taxon>Scleractinia</taxon>
        <taxon>Astrocoeniina</taxon>
        <taxon>Acroporidae</taxon>
        <taxon>Acropora</taxon>
    </lineage>
</organism>
<gene>
    <name evidence="2" type="ORF">P5673_012830</name>
</gene>
<comment type="caution">
    <text evidence="2">The sequence shown here is derived from an EMBL/GenBank/DDBJ whole genome shotgun (WGS) entry which is preliminary data.</text>
</comment>
<dbReference type="NCBIfam" id="NF033547">
    <property type="entry name" value="transpos_IS1595"/>
    <property type="match status" value="1"/>
</dbReference>
<dbReference type="InterPro" id="IPR053164">
    <property type="entry name" value="IS1016-like_transposase"/>
</dbReference>
<evidence type="ECO:0000313" key="3">
    <source>
        <dbReference type="Proteomes" id="UP001249851"/>
    </source>
</evidence>
<dbReference type="PANTHER" id="PTHR47163">
    <property type="entry name" value="DDE_TNP_IS1595 DOMAIN-CONTAINING PROTEIN"/>
    <property type="match status" value="1"/>
</dbReference>
<dbReference type="Proteomes" id="UP001249851">
    <property type="component" value="Unassembled WGS sequence"/>
</dbReference>
<keyword evidence="3" id="KW-1185">Reference proteome</keyword>
<dbReference type="PANTHER" id="PTHR47163:SF2">
    <property type="entry name" value="SI:DKEY-17M8.2"/>
    <property type="match status" value="1"/>
</dbReference>
<evidence type="ECO:0000313" key="2">
    <source>
        <dbReference type="EMBL" id="KAK2563826.1"/>
    </source>
</evidence>
<feature type="domain" description="ISXO2-like transposase" evidence="1">
    <location>
        <begin position="94"/>
        <end position="242"/>
    </location>
</feature>
<dbReference type="Pfam" id="PF12762">
    <property type="entry name" value="DDE_Tnp_IS1595"/>
    <property type="match status" value="1"/>
</dbReference>
<dbReference type="EMBL" id="JARQWQ010000024">
    <property type="protein sequence ID" value="KAK2563826.1"/>
    <property type="molecule type" value="Genomic_DNA"/>
</dbReference>
<dbReference type="InterPro" id="IPR024445">
    <property type="entry name" value="Tnp_ISXO2-like"/>
</dbReference>
<reference evidence="2" key="2">
    <citation type="journal article" date="2023" name="Science">
        <title>Genomic signatures of disease resistance in endangered staghorn corals.</title>
        <authorList>
            <person name="Vollmer S.V."/>
            <person name="Selwyn J.D."/>
            <person name="Despard B.A."/>
            <person name="Roesel C.L."/>
        </authorList>
    </citation>
    <scope>NUCLEOTIDE SEQUENCE</scope>
    <source>
        <strain evidence="2">K2</strain>
    </source>
</reference>
<dbReference type="AlphaFoldDB" id="A0AAD9QMS6"/>
<protein>
    <recommendedName>
        <fullName evidence="1">ISXO2-like transposase domain-containing protein</fullName>
    </recommendedName>
</protein>